<evidence type="ECO:0000256" key="5">
    <source>
        <dbReference type="ARBA" id="ARBA00023136"/>
    </source>
</evidence>
<feature type="domain" description="ABC3 transporter permease C-terminal" evidence="7">
    <location>
        <begin position="695"/>
        <end position="807"/>
    </location>
</feature>
<comment type="caution">
    <text evidence="9">The sequence shown here is derived from an EMBL/GenBank/DDBJ whole genome shotgun (WGS) entry which is preliminary data.</text>
</comment>
<feature type="transmembrane region" description="Helical" evidence="6">
    <location>
        <begin position="743"/>
        <end position="762"/>
    </location>
</feature>
<evidence type="ECO:0000256" key="3">
    <source>
        <dbReference type="ARBA" id="ARBA00022692"/>
    </source>
</evidence>
<evidence type="ECO:0000259" key="7">
    <source>
        <dbReference type="Pfam" id="PF02687"/>
    </source>
</evidence>
<dbReference type="PANTHER" id="PTHR30572">
    <property type="entry name" value="MEMBRANE COMPONENT OF TRANSPORTER-RELATED"/>
    <property type="match status" value="1"/>
</dbReference>
<dbReference type="Proteomes" id="UP001201449">
    <property type="component" value="Unassembled WGS sequence"/>
</dbReference>
<evidence type="ECO:0000256" key="2">
    <source>
        <dbReference type="ARBA" id="ARBA00022475"/>
    </source>
</evidence>
<gene>
    <name evidence="9" type="ORF">L0U89_19600</name>
</gene>
<feature type="transmembrane region" description="Helical" evidence="6">
    <location>
        <begin position="690"/>
        <end position="715"/>
    </location>
</feature>
<evidence type="ECO:0000256" key="1">
    <source>
        <dbReference type="ARBA" id="ARBA00004651"/>
    </source>
</evidence>
<organism evidence="9 10">
    <name type="scientific">Mariniradius sediminis</name>
    <dbReference type="NCBI Taxonomy" id="2909237"/>
    <lineage>
        <taxon>Bacteria</taxon>
        <taxon>Pseudomonadati</taxon>
        <taxon>Bacteroidota</taxon>
        <taxon>Cytophagia</taxon>
        <taxon>Cytophagales</taxon>
        <taxon>Cyclobacteriaceae</taxon>
        <taxon>Mariniradius</taxon>
    </lineage>
</organism>
<dbReference type="InterPro" id="IPR003838">
    <property type="entry name" value="ABC3_permease_C"/>
</dbReference>
<name>A0ABS9C1H2_9BACT</name>
<keyword evidence="2" id="KW-1003">Cell membrane</keyword>
<dbReference type="Pfam" id="PF02687">
    <property type="entry name" value="FtsX"/>
    <property type="match status" value="2"/>
</dbReference>
<dbReference type="InterPro" id="IPR025857">
    <property type="entry name" value="MacB_PCD"/>
</dbReference>
<dbReference type="InterPro" id="IPR050250">
    <property type="entry name" value="Macrolide_Exporter_MacB"/>
</dbReference>
<dbReference type="RefSeq" id="WP_234863079.1">
    <property type="nucleotide sequence ID" value="NZ_JAKEVZ010000025.1"/>
</dbReference>
<dbReference type="PANTHER" id="PTHR30572:SF18">
    <property type="entry name" value="ABC-TYPE MACROLIDE FAMILY EXPORT SYSTEM PERMEASE COMPONENT 2"/>
    <property type="match status" value="1"/>
</dbReference>
<evidence type="ECO:0000259" key="8">
    <source>
        <dbReference type="Pfam" id="PF12704"/>
    </source>
</evidence>
<evidence type="ECO:0000313" key="9">
    <source>
        <dbReference type="EMBL" id="MCF1753276.1"/>
    </source>
</evidence>
<keyword evidence="3 6" id="KW-0812">Transmembrane</keyword>
<evidence type="ECO:0000256" key="4">
    <source>
        <dbReference type="ARBA" id="ARBA00022989"/>
    </source>
</evidence>
<comment type="subcellular location">
    <subcellularLocation>
        <location evidence="1">Cell membrane</location>
        <topology evidence="1">Multi-pass membrane protein</topology>
    </subcellularLocation>
</comment>
<feature type="transmembrane region" description="Helical" evidence="6">
    <location>
        <begin position="377"/>
        <end position="402"/>
    </location>
</feature>
<reference evidence="9 10" key="1">
    <citation type="submission" date="2022-01" db="EMBL/GenBank/DDBJ databases">
        <title>Mariniradius saccharolyticus sp. nov., isolated from sediment of a river.</title>
        <authorList>
            <person name="Liu H."/>
        </authorList>
    </citation>
    <scope>NUCLEOTIDE SEQUENCE [LARGE SCALE GENOMIC DNA]</scope>
    <source>
        <strain evidence="9 10">RY-2</strain>
    </source>
</reference>
<feature type="transmembrane region" description="Helical" evidence="6">
    <location>
        <begin position="423"/>
        <end position="444"/>
    </location>
</feature>
<protein>
    <submittedName>
        <fullName evidence="9">ABC transporter permease</fullName>
    </submittedName>
</protein>
<feature type="transmembrane region" description="Helical" evidence="6">
    <location>
        <begin position="283"/>
        <end position="309"/>
    </location>
</feature>
<dbReference type="Pfam" id="PF12704">
    <property type="entry name" value="MacB_PCD"/>
    <property type="match status" value="1"/>
</dbReference>
<sequence length="814" mass="90666">MWKNYFKIGFRNLLKNKTYTGINLLGLTVGVAASIMLFFYIQLQLNFDNFHTNGDAIYRILNTRQEGDQVFRTPSLPLALKPVLEGNFAQEMVFTNILPQNFLAKVEDGEGFNQDIMMVSPGFFEMFSFKMVQGQAPKTSENRFDIVLTESTAKKYFGDTNPVGKSLLIRPAEEFISYQVLGVMEDVPANSSLTFEILMLDDNADLLYTQEQRDHWYMAFGDAYVMVKNPENAAGFEKSMQQYIHGLFQNREEPIDYNFALQPLADVYFSEETGTAANMNPRILWILGGIAVLIILIACINFTTMAIGNSSSRAKEVGVRKTMGAGTDQLFGQFMAESILMTLFSLGLGLGLARVFLPTFNQLMETRMAISLSGGQVLLILVFGVLIALVAGSYPAVFLASFRPIQVLKSNLSVKFGKQGLRLSLLGFQFFISIFLITCTLIMYKQMKTIEDHELGINRTAILQINVPPPAAQGLGQLIDKGFEYGQTFKNELIKMPEVENVSVATAIFGDNTWFNAGYESPDGKEIEFKINIVDEEFLPLFGLELIEGRNFSANIPADKSTGIIINEAMKSALGWDDVVGNSLESKRGFPENKAVGMVKDFHYESLYRKVEPGILVLHHGHIFPGVHSLWMSENMVPKIFVKIQSNDMQETVGKLRAKWQDIYGTDPFNYSFLEDNIANQYTKDQSLRALVSAAALIAVIIAGMGLFAMASLAISSRIKEIGIRKVLGATTLEISMLFNKDFLKITMIGILAALPASYYLMREWLNDFAVKTNLGLGVFLLAVGVGLVFSVVIVSSQTVKASWLNPVKNLRSE</sequence>
<keyword evidence="5 6" id="KW-0472">Membrane</keyword>
<keyword evidence="4 6" id="KW-1133">Transmembrane helix</keyword>
<feature type="transmembrane region" description="Helical" evidence="6">
    <location>
        <begin position="774"/>
        <end position="795"/>
    </location>
</feature>
<feature type="transmembrane region" description="Helical" evidence="6">
    <location>
        <begin position="330"/>
        <end position="357"/>
    </location>
</feature>
<evidence type="ECO:0000256" key="6">
    <source>
        <dbReference type="SAM" id="Phobius"/>
    </source>
</evidence>
<accession>A0ABS9C1H2</accession>
<evidence type="ECO:0000313" key="10">
    <source>
        <dbReference type="Proteomes" id="UP001201449"/>
    </source>
</evidence>
<feature type="transmembrane region" description="Helical" evidence="6">
    <location>
        <begin position="21"/>
        <end position="41"/>
    </location>
</feature>
<feature type="domain" description="ABC3 transporter permease C-terminal" evidence="7">
    <location>
        <begin position="290"/>
        <end position="400"/>
    </location>
</feature>
<keyword evidence="10" id="KW-1185">Reference proteome</keyword>
<dbReference type="EMBL" id="JAKEVZ010000025">
    <property type="protein sequence ID" value="MCF1753276.1"/>
    <property type="molecule type" value="Genomic_DNA"/>
</dbReference>
<feature type="domain" description="MacB-like periplasmic core" evidence="8">
    <location>
        <begin position="20"/>
        <end position="242"/>
    </location>
</feature>
<proteinExistence type="predicted"/>